<dbReference type="SMART" id="SM00747">
    <property type="entry name" value="CFEM"/>
    <property type="match status" value="1"/>
</dbReference>
<dbReference type="InterPro" id="IPR049326">
    <property type="entry name" value="Rhodopsin_dom_fungi"/>
</dbReference>
<feature type="binding site" description="axial binding residue" evidence="14">
    <location>
        <position position="55"/>
    </location>
    <ligand>
        <name>heme</name>
        <dbReference type="ChEBI" id="CHEBI:30413"/>
    </ligand>
    <ligandPart>
        <name>Fe</name>
        <dbReference type="ChEBI" id="CHEBI:18248"/>
    </ligandPart>
</feature>
<keyword evidence="20" id="KW-1185">Reference proteome</keyword>
<keyword evidence="14" id="KW-0408">Iron</keyword>
<dbReference type="EMBL" id="CABFNS010000811">
    <property type="protein sequence ID" value="VUC29823.1"/>
    <property type="molecule type" value="Genomic_DNA"/>
</dbReference>
<feature type="transmembrane region" description="Helical" evidence="16">
    <location>
        <begin position="261"/>
        <end position="286"/>
    </location>
</feature>
<keyword evidence="8 17" id="KW-0732">Signal</keyword>
<dbReference type="Proteomes" id="UP000766486">
    <property type="component" value="Unassembled WGS sequence"/>
</dbReference>
<keyword evidence="7 16" id="KW-0812">Transmembrane</keyword>
<feature type="transmembrane region" description="Helical" evidence="16">
    <location>
        <begin position="298"/>
        <end position="320"/>
    </location>
</feature>
<dbReference type="Pfam" id="PF05730">
    <property type="entry name" value="CFEM"/>
    <property type="match status" value="1"/>
</dbReference>
<evidence type="ECO:0000256" key="14">
    <source>
        <dbReference type="PROSITE-ProRule" id="PRU01356"/>
    </source>
</evidence>
<keyword evidence="11 14" id="KW-1015">Disulfide bond</keyword>
<evidence type="ECO:0000256" key="6">
    <source>
        <dbReference type="ARBA" id="ARBA00022622"/>
    </source>
</evidence>
<evidence type="ECO:0000256" key="10">
    <source>
        <dbReference type="ARBA" id="ARBA00023136"/>
    </source>
</evidence>
<comment type="similarity">
    <text evidence="13">Belongs to the SAT4 family.</text>
</comment>
<evidence type="ECO:0000256" key="8">
    <source>
        <dbReference type="ARBA" id="ARBA00022729"/>
    </source>
</evidence>
<evidence type="ECO:0000256" key="11">
    <source>
        <dbReference type="ARBA" id="ARBA00023157"/>
    </source>
</evidence>
<feature type="compositionally biased region" description="Polar residues" evidence="15">
    <location>
        <begin position="454"/>
        <end position="477"/>
    </location>
</feature>
<keyword evidence="14" id="KW-0479">Metal-binding</keyword>
<evidence type="ECO:0000256" key="9">
    <source>
        <dbReference type="ARBA" id="ARBA00022989"/>
    </source>
</evidence>
<evidence type="ECO:0000313" key="20">
    <source>
        <dbReference type="Proteomes" id="UP000766486"/>
    </source>
</evidence>
<evidence type="ECO:0000256" key="3">
    <source>
        <dbReference type="ARBA" id="ARBA00004613"/>
    </source>
</evidence>
<keyword evidence="12" id="KW-0449">Lipoprotein</keyword>
<accession>A0ABY6UF37</accession>
<proteinExistence type="inferred from homology"/>
<feature type="transmembrane region" description="Helical" evidence="16">
    <location>
        <begin position="336"/>
        <end position="360"/>
    </location>
</feature>
<feature type="disulfide bond" evidence="14">
    <location>
        <begin position="60"/>
        <end position="93"/>
    </location>
</feature>
<comment type="similarity">
    <text evidence="4">Belongs to the RBT5 family.</text>
</comment>
<keyword evidence="10 16" id="KW-0472">Membrane</keyword>
<feature type="disulfide bond" evidence="14">
    <location>
        <begin position="51"/>
        <end position="58"/>
    </location>
</feature>
<feature type="disulfide bond" evidence="14">
    <location>
        <begin position="41"/>
        <end position="72"/>
    </location>
</feature>
<keyword evidence="5" id="KW-0964">Secreted</keyword>
<comment type="caution">
    <text evidence="19">The sequence shown here is derived from an EMBL/GenBank/DDBJ whole genome shotgun (WGS) entry which is preliminary data.</text>
</comment>
<feature type="domain" description="CFEM" evidence="18">
    <location>
        <begin position="9"/>
        <end position="120"/>
    </location>
</feature>
<sequence>MARLRAIVTALILFFAFPRRVRGEDDSLAELTKLPSCGLDCFTTSIQNSTCGPTDLSCACSDSTFQTLVSECVQSKCTVREAFEIKKIEDEACDRPTRSRKGFLLIPLAAEIPAWACPWVHIYSRLTTSTRLKVEDWIIVVIGALYSAFMVLGQYVGQRSFGVDIWTLDPDALTMSFKLFYVTESFYIVTLCLCKVFMLLFYLRVFPSQRFHSAVYGVLLFTILPTFVILFLQIFQCIPIAYIWEGWQKPGYVGYCLNINYLAFVSTGFSILQDLAILILPFPSLFQLDITIRAKIGLAFMFSLGLFATAISCLRTLYIIEFDHSNTNPTWEYVDLLVWTGLEVAVAVIIACLPAIWVLLKRSVPWLADSRNNGYIKTSSGTDCDSAGKKKPITKGQIRHMVMLQDNLDGQSDGAMSELAPPPSAAHVHYSPGRSPLRRYGSSPTLGSGFLTMNRPNSIGTNTNRSRSSSYYEHNPL</sequence>
<evidence type="ECO:0000256" key="17">
    <source>
        <dbReference type="SAM" id="SignalP"/>
    </source>
</evidence>
<dbReference type="InterPro" id="IPR008427">
    <property type="entry name" value="Extracellular_membr_CFEM_dom"/>
</dbReference>
<evidence type="ECO:0000256" key="4">
    <source>
        <dbReference type="ARBA" id="ARBA00010031"/>
    </source>
</evidence>
<keyword evidence="6" id="KW-0336">GPI-anchor</keyword>
<evidence type="ECO:0000313" key="19">
    <source>
        <dbReference type="EMBL" id="VUC29823.1"/>
    </source>
</evidence>
<evidence type="ECO:0000256" key="1">
    <source>
        <dbReference type="ARBA" id="ARBA00004141"/>
    </source>
</evidence>
<dbReference type="PROSITE" id="PS52012">
    <property type="entry name" value="CFEM"/>
    <property type="match status" value="1"/>
</dbReference>
<feature type="signal peptide" evidence="17">
    <location>
        <begin position="1"/>
        <end position="23"/>
    </location>
</feature>
<feature type="transmembrane region" description="Helical" evidence="16">
    <location>
        <begin position="185"/>
        <end position="203"/>
    </location>
</feature>
<evidence type="ECO:0000256" key="13">
    <source>
        <dbReference type="ARBA" id="ARBA00038359"/>
    </source>
</evidence>
<dbReference type="InterPro" id="IPR052337">
    <property type="entry name" value="SAT4-like"/>
</dbReference>
<keyword evidence="14" id="KW-0349">Heme</keyword>
<protein>
    <recommendedName>
        <fullName evidence="18">CFEM domain-containing protein</fullName>
    </recommendedName>
</protein>
<evidence type="ECO:0000256" key="7">
    <source>
        <dbReference type="ARBA" id="ARBA00022692"/>
    </source>
</evidence>
<dbReference type="PANTHER" id="PTHR33048:SF143">
    <property type="entry name" value="EXTRACELLULAR MEMBRANE PROTEIN CFEM DOMAIN-CONTAINING PROTEIN-RELATED"/>
    <property type="match status" value="1"/>
</dbReference>
<reference evidence="19 20" key="1">
    <citation type="submission" date="2019-06" db="EMBL/GenBank/DDBJ databases">
        <authorList>
            <person name="Broberg M."/>
        </authorList>
    </citation>
    <scope>NUCLEOTIDE SEQUENCE [LARGE SCALE GENOMIC DNA]</scope>
</reference>
<feature type="disulfide bond" evidence="14">
    <location>
        <begin position="37"/>
        <end position="77"/>
    </location>
</feature>
<comment type="subcellular location">
    <subcellularLocation>
        <location evidence="2">Membrane</location>
        <topology evidence="2">Lipid-anchor</topology>
        <topology evidence="2">GPI-anchor</topology>
    </subcellularLocation>
    <subcellularLocation>
        <location evidence="1">Membrane</location>
        <topology evidence="1">Multi-pass membrane protein</topology>
    </subcellularLocation>
    <subcellularLocation>
        <location evidence="3">Secreted</location>
    </subcellularLocation>
</comment>
<evidence type="ECO:0000256" key="2">
    <source>
        <dbReference type="ARBA" id="ARBA00004589"/>
    </source>
</evidence>
<evidence type="ECO:0000256" key="16">
    <source>
        <dbReference type="SAM" id="Phobius"/>
    </source>
</evidence>
<feature type="transmembrane region" description="Helical" evidence="16">
    <location>
        <begin position="136"/>
        <end position="156"/>
    </location>
</feature>
<evidence type="ECO:0000259" key="18">
    <source>
        <dbReference type="PROSITE" id="PS52012"/>
    </source>
</evidence>
<evidence type="ECO:0000256" key="12">
    <source>
        <dbReference type="ARBA" id="ARBA00023288"/>
    </source>
</evidence>
<feature type="chain" id="PRO_5047273274" description="CFEM domain-containing protein" evidence="17">
    <location>
        <begin position="24"/>
        <end position="477"/>
    </location>
</feature>
<name>A0ABY6UF37_BIOOC</name>
<gene>
    <name evidence="19" type="ORF">CLO192961_LOCUS268394</name>
</gene>
<organism evidence="19 20">
    <name type="scientific">Bionectria ochroleuca</name>
    <name type="common">Gliocladium roseum</name>
    <dbReference type="NCBI Taxonomy" id="29856"/>
    <lineage>
        <taxon>Eukaryota</taxon>
        <taxon>Fungi</taxon>
        <taxon>Dikarya</taxon>
        <taxon>Ascomycota</taxon>
        <taxon>Pezizomycotina</taxon>
        <taxon>Sordariomycetes</taxon>
        <taxon>Hypocreomycetidae</taxon>
        <taxon>Hypocreales</taxon>
        <taxon>Bionectriaceae</taxon>
        <taxon>Clonostachys</taxon>
    </lineage>
</organism>
<dbReference type="PANTHER" id="PTHR33048">
    <property type="entry name" value="PTH11-LIKE INTEGRAL MEMBRANE PROTEIN (AFU_ORTHOLOGUE AFUA_5G11245)"/>
    <property type="match status" value="1"/>
</dbReference>
<feature type="region of interest" description="Disordered" evidence="15">
    <location>
        <begin position="413"/>
        <end position="477"/>
    </location>
</feature>
<evidence type="ECO:0000256" key="5">
    <source>
        <dbReference type="ARBA" id="ARBA00022525"/>
    </source>
</evidence>
<evidence type="ECO:0000256" key="15">
    <source>
        <dbReference type="SAM" id="MobiDB-lite"/>
    </source>
</evidence>
<keyword evidence="6" id="KW-0325">Glycoprotein</keyword>
<keyword evidence="9 16" id="KW-1133">Transmembrane helix</keyword>
<dbReference type="Pfam" id="PF20684">
    <property type="entry name" value="Fung_rhodopsin"/>
    <property type="match status" value="1"/>
</dbReference>
<feature type="transmembrane region" description="Helical" evidence="16">
    <location>
        <begin position="215"/>
        <end position="241"/>
    </location>
</feature>